<evidence type="ECO:0000256" key="5">
    <source>
        <dbReference type="ARBA" id="ARBA00023136"/>
    </source>
</evidence>
<keyword evidence="3 6" id="KW-0812">Transmembrane</keyword>
<evidence type="ECO:0000259" key="7">
    <source>
        <dbReference type="SMART" id="SM00849"/>
    </source>
</evidence>
<dbReference type="Proteomes" id="UP000571701">
    <property type="component" value="Unassembled WGS sequence"/>
</dbReference>
<dbReference type="CDD" id="cd07731">
    <property type="entry name" value="ComA-like_MBL-fold"/>
    <property type="match status" value="1"/>
</dbReference>
<feature type="transmembrane region" description="Helical" evidence="6">
    <location>
        <begin position="262"/>
        <end position="279"/>
    </location>
</feature>
<keyword evidence="9" id="KW-1185">Reference proteome</keyword>
<dbReference type="AlphaFoldDB" id="A0A7W2IT25"/>
<accession>A0A7W2IT25</accession>
<dbReference type="InterPro" id="IPR036866">
    <property type="entry name" value="RibonucZ/Hydroxyglut_hydro"/>
</dbReference>
<dbReference type="PANTHER" id="PTHR30619">
    <property type="entry name" value="DNA INTERNALIZATION/COMPETENCE PROTEIN COMEC/REC2"/>
    <property type="match status" value="1"/>
</dbReference>
<dbReference type="GO" id="GO:0005886">
    <property type="term" value="C:plasma membrane"/>
    <property type="evidence" value="ECO:0007669"/>
    <property type="project" value="UniProtKB-SubCell"/>
</dbReference>
<feature type="transmembrane region" description="Helical" evidence="6">
    <location>
        <begin position="386"/>
        <end position="405"/>
    </location>
</feature>
<feature type="transmembrane region" description="Helical" evidence="6">
    <location>
        <begin position="334"/>
        <end position="352"/>
    </location>
</feature>
<keyword evidence="4 6" id="KW-1133">Transmembrane helix</keyword>
<dbReference type="RefSeq" id="WP_182107286.1">
    <property type="nucleotide sequence ID" value="NZ_JACFYF010000002.1"/>
</dbReference>
<feature type="transmembrane region" description="Helical" evidence="6">
    <location>
        <begin position="7"/>
        <end position="24"/>
    </location>
</feature>
<feature type="domain" description="Metallo-beta-lactamase" evidence="7">
    <location>
        <begin position="501"/>
        <end position="686"/>
    </location>
</feature>
<keyword evidence="2" id="KW-1003">Cell membrane</keyword>
<dbReference type="Pfam" id="PF03772">
    <property type="entry name" value="Competence"/>
    <property type="match status" value="1"/>
</dbReference>
<evidence type="ECO:0000313" key="9">
    <source>
        <dbReference type="Proteomes" id="UP000571701"/>
    </source>
</evidence>
<feature type="transmembrane region" description="Helical" evidence="6">
    <location>
        <begin position="442"/>
        <end position="463"/>
    </location>
</feature>
<dbReference type="NCBIfam" id="TIGR00360">
    <property type="entry name" value="ComEC_N-term"/>
    <property type="match status" value="1"/>
</dbReference>
<feature type="transmembrane region" description="Helical" evidence="6">
    <location>
        <begin position="285"/>
        <end position="303"/>
    </location>
</feature>
<dbReference type="SMART" id="SM00849">
    <property type="entry name" value="Lactamase_B"/>
    <property type="match status" value="1"/>
</dbReference>
<dbReference type="InterPro" id="IPR052159">
    <property type="entry name" value="Competence_DNA_uptake"/>
</dbReference>
<feature type="transmembrane region" description="Helical" evidence="6">
    <location>
        <begin position="47"/>
        <end position="68"/>
    </location>
</feature>
<evidence type="ECO:0000256" key="1">
    <source>
        <dbReference type="ARBA" id="ARBA00004651"/>
    </source>
</evidence>
<evidence type="ECO:0000256" key="6">
    <source>
        <dbReference type="SAM" id="Phobius"/>
    </source>
</evidence>
<dbReference type="InterPro" id="IPR004797">
    <property type="entry name" value="Competence_ComEC/Rec2"/>
</dbReference>
<evidence type="ECO:0000256" key="3">
    <source>
        <dbReference type="ARBA" id="ARBA00022692"/>
    </source>
</evidence>
<dbReference type="InterPro" id="IPR001279">
    <property type="entry name" value="Metallo-B-lactamas"/>
</dbReference>
<comment type="caution">
    <text evidence="8">The sequence shown here is derived from an EMBL/GenBank/DDBJ whole genome shotgun (WGS) entry which is preliminary data.</text>
</comment>
<dbReference type="InterPro" id="IPR035681">
    <property type="entry name" value="ComA-like_MBL"/>
</dbReference>
<proteinExistence type="predicted"/>
<dbReference type="NCBIfam" id="TIGR00361">
    <property type="entry name" value="ComEC_Rec2"/>
    <property type="match status" value="1"/>
</dbReference>
<dbReference type="Pfam" id="PF13567">
    <property type="entry name" value="DUF4131"/>
    <property type="match status" value="1"/>
</dbReference>
<dbReference type="Pfam" id="PF00753">
    <property type="entry name" value="Lactamase_B"/>
    <property type="match status" value="1"/>
</dbReference>
<dbReference type="InterPro" id="IPR004477">
    <property type="entry name" value="ComEC_N"/>
</dbReference>
<gene>
    <name evidence="8" type="ORF">H2O73_05120</name>
</gene>
<protein>
    <submittedName>
        <fullName evidence="8">DNA internalization-related competence protein ComEC/Rec2</fullName>
    </submittedName>
</protein>
<name>A0A7W2IT25_9VIBR</name>
<evidence type="ECO:0000256" key="4">
    <source>
        <dbReference type="ARBA" id="ARBA00022989"/>
    </source>
</evidence>
<dbReference type="InterPro" id="IPR025405">
    <property type="entry name" value="DUF4131"/>
</dbReference>
<evidence type="ECO:0000256" key="2">
    <source>
        <dbReference type="ARBA" id="ARBA00022475"/>
    </source>
</evidence>
<feature type="transmembrane region" description="Helical" evidence="6">
    <location>
        <begin position="228"/>
        <end position="250"/>
    </location>
</feature>
<organism evidence="8 9">
    <name type="scientific">Vibrio marinisediminis</name>
    <dbReference type="NCBI Taxonomy" id="2758441"/>
    <lineage>
        <taxon>Bacteria</taxon>
        <taxon>Pseudomonadati</taxon>
        <taxon>Pseudomonadota</taxon>
        <taxon>Gammaproteobacteria</taxon>
        <taxon>Vibrionales</taxon>
        <taxon>Vibrionaceae</taxon>
        <taxon>Vibrio</taxon>
    </lineage>
</organism>
<feature type="transmembrane region" description="Helical" evidence="6">
    <location>
        <begin position="359"/>
        <end position="380"/>
    </location>
</feature>
<dbReference type="SUPFAM" id="SSF56281">
    <property type="entry name" value="Metallo-hydrolase/oxidoreductase"/>
    <property type="match status" value="1"/>
</dbReference>
<dbReference type="PANTHER" id="PTHR30619:SF1">
    <property type="entry name" value="RECOMBINATION PROTEIN 2"/>
    <property type="match status" value="1"/>
</dbReference>
<comment type="subcellular location">
    <subcellularLocation>
        <location evidence="1">Cell membrane</location>
        <topology evidence="1">Multi-pass membrane protein</topology>
    </subcellularLocation>
</comment>
<evidence type="ECO:0000313" key="8">
    <source>
        <dbReference type="EMBL" id="MBA5761723.1"/>
    </source>
</evidence>
<reference evidence="8 9" key="1">
    <citation type="submission" date="2020-07" db="EMBL/GenBank/DDBJ databases">
        <title>Vibrio marinisediminis sp. nov., isolated from marine sediment.</title>
        <authorList>
            <person name="Ji X."/>
        </authorList>
    </citation>
    <scope>NUCLEOTIDE SEQUENCE [LARGE SCALE GENOMIC DNA]</scope>
    <source>
        <strain evidence="8 9">404</strain>
    </source>
</reference>
<dbReference type="EMBL" id="JACFYF010000002">
    <property type="protein sequence ID" value="MBA5761723.1"/>
    <property type="molecule type" value="Genomic_DNA"/>
</dbReference>
<keyword evidence="5 6" id="KW-0472">Membrane</keyword>
<dbReference type="Gene3D" id="3.60.15.10">
    <property type="entry name" value="Ribonuclease Z/Hydroxyacylglutathione hydrolase-like"/>
    <property type="match status" value="1"/>
</dbReference>
<dbReference type="GO" id="GO:0030420">
    <property type="term" value="P:establishment of competence for transformation"/>
    <property type="evidence" value="ECO:0007669"/>
    <property type="project" value="InterPro"/>
</dbReference>
<sequence length="749" mass="84150">MTLFVNYWTLSSFAILIITTPHWLHLPKWFWSVPCLVWLLLCFKFRWLRWGCGFIAALFIVIASGNLLRHQTNTLFNAGSDLIINADVDSLFKPINHGFQGVAVIRSINGNEIGYFSRPRVYLTAPQQLELGDRITAQVKLKPIIGTLNEVGFDKEKYAISQRVVGLVAMKHNSSFIVQNRSSWRQILFSRTLQLTQKLAHQGLIIALTFGERSYIHKEQWTQLQQSGLSHLVAISGLHIGIAFGFGWLLGFQLFRLGIMQVWVPTAIAMLCACTYAWLSGFSLPTQRALILLLIFVSFQFTRINTSYRFKWLLMLAGLLIYDPFAVYSDSFWLSVYAVAILFFILSLLSGLGSKLKKAFLLQIGLVTLMSPVIALLFHGFGVGTFIYNVLFVPWFSFCVIPLLLATTALASVLPQLAAPLYYLADLSLLPVSSAINISQLAWLPVSMGVSSIVAFAIAWCLLRPLIEPRLFTAVSLFAVLAFLFRRDDFDWRLDVLDVGHGLAVVVEKNGKAIVYDTGASWEKGSYAQHVIVPYLYSRGLFLDTIIISHFDNDHAGGLPELLKHWPLATVVSSQSLANNNPSYVACTKGEHWRWQQLTFEVIWPPSLVSRAYNPHSCVVRIVDSSKHSVLLTGDVEAVAEWILVREAEQLKSNVVLVPHHGSKSSSLPRFVDAVDANIAIASTAFQGRWALPNPAVKQRYIEQGAQWLETGQEGQSSLIFKQRKLSIASMRRGKGQAWYRQTLRKRVE</sequence>